<proteinExistence type="predicted"/>
<evidence type="ECO:0000313" key="3">
    <source>
        <dbReference type="Proteomes" id="UP000316905"/>
    </source>
</evidence>
<gene>
    <name evidence="2" type="ORF">IQ22_02278</name>
</gene>
<comment type="caution">
    <text evidence="2">The sequence shown here is derived from an EMBL/GenBank/DDBJ whole genome shotgun (WGS) entry which is preliminary data.</text>
</comment>
<sequence>MPSNRSLNPLDFLGMPAFIALALVILWSYLHAHERPQAAQPFKATRLPQLVGQL</sequence>
<name>A0A562QAC3_9PSED</name>
<dbReference type="AlphaFoldDB" id="A0A562QAC3"/>
<keyword evidence="3" id="KW-1185">Reference proteome</keyword>
<reference evidence="2 3" key="1">
    <citation type="journal article" date="2015" name="Stand. Genomic Sci.">
        <title>Genomic Encyclopedia of Bacterial and Archaeal Type Strains, Phase III: the genomes of soil and plant-associated and newly described type strains.</title>
        <authorList>
            <person name="Whitman W.B."/>
            <person name="Woyke T."/>
            <person name="Klenk H.P."/>
            <person name="Zhou Y."/>
            <person name="Lilburn T.G."/>
            <person name="Beck B.J."/>
            <person name="De Vos P."/>
            <person name="Vandamme P."/>
            <person name="Eisen J.A."/>
            <person name="Garrity G."/>
            <person name="Hugenholtz P."/>
            <person name="Kyrpides N.C."/>
        </authorList>
    </citation>
    <scope>NUCLEOTIDE SEQUENCE [LARGE SCALE GENOMIC DNA]</scope>
    <source>
        <strain evidence="2 3">CGMCC 1.6858</strain>
    </source>
</reference>
<dbReference type="Proteomes" id="UP000316905">
    <property type="component" value="Unassembled WGS sequence"/>
</dbReference>
<organism evidence="2 3">
    <name type="scientific">Pseudomonas duriflava</name>
    <dbReference type="NCBI Taxonomy" id="459528"/>
    <lineage>
        <taxon>Bacteria</taxon>
        <taxon>Pseudomonadati</taxon>
        <taxon>Pseudomonadota</taxon>
        <taxon>Gammaproteobacteria</taxon>
        <taxon>Pseudomonadales</taxon>
        <taxon>Pseudomonadaceae</taxon>
        <taxon>Pseudomonas</taxon>
    </lineage>
</organism>
<feature type="transmembrane region" description="Helical" evidence="1">
    <location>
        <begin position="12"/>
        <end position="30"/>
    </location>
</feature>
<dbReference type="EMBL" id="VLKY01000007">
    <property type="protein sequence ID" value="TWI53673.1"/>
    <property type="molecule type" value="Genomic_DNA"/>
</dbReference>
<protein>
    <submittedName>
        <fullName evidence="2">Uncharacterized protein</fullName>
    </submittedName>
</protein>
<keyword evidence="1" id="KW-0472">Membrane</keyword>
<evidence type="ECO:0000313" key="2">
    <source>
        <dbReference type="EMBL" id="TWI53673.1"/>
    </source>
</evidence>
<accession>A0A562QAC3</accession>
<keyword evidence="1" id="KW-0812">Transmembrane</keyword>
<keyword evidence="1" id="KW-1133">Transmembrane helix</keyword>
<evidence type="ECO:0000256" key="1">
    <source>
        <dbReference type="SAM" id="Phobius"/>
    </source>
</evidence>